<dbReference type="AlphaFoldDB" id="A0A0N4YMM6"/>
<name>A0A0N4YMM6_NIPBR</name>
<evidence type="ECO:0000313" key="3">
    <source>
        <dbReference type="Proteomes" id="UP000271162"/>
    </source>
</evidence>
<reference evidence="4" key="1">
    <citation type="submission" date="2017-02" db="UniProtKB">
        <authorList>
            <consortium name="WormBaseParasite"/>
        </authorList>
    </citation>
    <scope>IDENTIFICATION</scope>
</reference>
<gene>
    <name evidence="2" type="ORF">NBR_LOCUS18436</name>
</gene>
<dbReference type="InterPro" id="IPR029526">
    <property type="entry name" value="PGBD"/>
</dbReference>
<keyword evidence="3" id="KW-1185">Reference proteome</keyword>
<evidence type="ECO:0000313" key="2">
    <source>
        <dbReference type="EMBL" id="VDL82161.1"/>
    </source>
</evidence>
<dbReference type="PANTHER" id="PTHR46599:SF3">
    <property type="entry name" value="PIGGYBAC TRANSPOSABLE ELEMENT-DERIVED PROTEIN 4"/>
    <property type="match status" value="1"/>
</dbReference>
<feature type="domain" description="PiggyBac transposable element-derived protein" evidence="1">
    <location>
        <begin position="2"/>
        <end position="82"/>
    </location>
</feature>
<dbReference type="Pfam" id="PF13843">
    <property type="entry name" value="DDE_Tnp_1_7"/>
    <property type="match status" value="1"/>
</dbReference>
<dbReference type="WBParaSite" id="NBR_0001843501-mRNA-1">
    <property type="protein sequence ID" value="NBR_0001843501-mRNA-1"/>
    <property type="gene ID" value="NBR_0001843501"/>
</dbReference>
<accession>A0A0N4YMM6</accession>
<organism evidence="4">
    <name type="scientific">Nippostrongylus brasiliensis</name>
    <name type="common">Rat hookworm</name>
    <dbReference type="NCBI Taxonomy" id="27835"/>
    <lineage>
        <taxon>Eukaryota</taxon>
        <taxon>Metazoa</taxon>
        <taxon>Ecdysozoa</taxon>
        <taxon>Nematoda</taxon>
        <taxon>Chromadorea</taxon>
        <taxon>Rhabditida</taxon>
        <taxon>Rhabditina</taxon>
        <taxon>Rhabditomorpha</taxon>
        <taxon>Strongyloidea</taxon>
        <taxon>Heligmosomidae</taxon>
        <taxon>Nippostrongylus</taxon>
    </lineage>
</organism>
<dbReference type="PANTHER" id="PTHR46599">
    <property type="entry name" value="PIGGYBAC TRANSPOSABLE ELEMENT-DERIVED PROTEIN 4"/>
    <property type="match status" value="1"/>
</dbReference>
<dbReference type="Proteomes" id="UP000271162">
    <property type="component" value="Unassembled WGS sequence"/>
</dbReference>
<dbReference type="EMBL" id="UYSL01023414">
    <property type="protein sequence ID" value="VDL82161.1"/>
    <property type="molecule type" value="Genomic_DNA"/>
</dbReference>
<protein>
    <submittedName>
        <fullName evidence="4">DDE_Tnp_1_7 domain-containing protein</fullName>
    </submittedName>
</protein>
<proteinExistence type="predicted"/>
<sequence length="85" mass="10032">MQGRCLYTDKWCTSLQLTHTLFKKKTDLVGAIRRNRNGIPQIVRDQMLQRDEFISMQNKTGVVALKWKDKMDIYTLSTKHDASEW</sequence>
<reference evidence="2 3" key="2">
    <citation type="submission" date="2018-11" db="EMBL/GenBank/DDBJ databases">
        <authorList>
            <consortium name="Pathogen Informatics"/>
        </authorList>
    </citation>
    <scope>NUCLEOTIDE SEQUENCE [LARGE SCALE GENOMIC DNA]</scope>
</reference>
<evidence type="ECO:0000313" key="4">
    <source>
        <dbReference type="WBParaSite" id="NBR_0001843501-mRNA-1"/>
    </source>
</evidence>
<evidence type="ECO:0000259" key="1">
    <source>
        <dbReference type="Pfam" id="PF13843"/>
    </source>
</evidence>
<dbReference type="STRING" id="27835.A0A0N4YMM6"/>